<evidence type="ECO:0000256" key="14">
    <source>
        <dbReference type="RuleBase" id="RU000336"/>
    </source>
</evidence>
<feature type="binding site" evidence="13">
    <location>
        <position position="404"/>
    </location>
    <ligand>
        <name>Mg(2+)</name>
        <dbReference type="ChEBI" id="CHEBI:18420"/>
        <label>1</label>
    </ligand>
</feature>
<dbReference type="SUPFAM" id="SSF55681">
    <property type="entry name" value="Class II aaRS and biotin synthetases"/>
    <property type="match status" value="1"/>
</dbReference>
<sequence length="487" mass="55534">MTEMMSEHEAVRRQKMDKLKEMGIEPYGNKYPVTHYAADVIGRFDELDGQSVTLAGRLMTVRAHGKASFANLQDESGQIQIYVRLDDVGQRTYDVFELLDIGDIVGLTGDVFRTRRGEVTVAVKELQLLAKSLRPLPEKWHGLTNVDMRYRQRYLDMIVNPDVKKTFVLRSKIVQEIRNFLNSDGFLEVETPVMHTLAGGASAKPFITHHNALDMNLYLRIATELHLKRLVVGGMDKVYELGRIFRNEGISTKHNPEFTSVEIYQAQADYEDMMTLTEELITTVAQKVLGTLKVPYQEQELDLTSPWPRLTMVEAIEKYAGINFNNIQTAEEAREAAKQKGLEVKAGTSRGEIMNELFEEFVEGQLFQPTFIMDYPIEVSPLAKKKADDPSMTYRFEAFMARSEIANAFTELNDPLDQRERFEQQVLKREAGDEEAHMLDEDFLLSLEYGMPPTGGLGIGIDRLIMMLTDSPSIRDVILFPTLREKE</sequence>
<keyword evidence="8 13" id="KW-0067">ATP-binding</keyword>
<dbReference type="EC" id="6.1.1.6" evidence="13"/>
<keyword evidence="17" id="KW-1185">Reference proteome</keyword>
<dbReference type="NCBIfam" id="TIGR00499">
    <property type="entry name" value="lysS_bact"/>
    <property type="match status" value="1"/>
</dbReference>
<gene>
    <name evidence="13" type="primary">lysS</name>
    <name evidence="16" type="ORF">DealDRAFT_2768</name>
</gene>
<comment type="subunit">
    <text evidence="3 13">Homodimer.</text>
</comment>
<evidence type="ECO:0000256" key="1">
    <source>
        <dbReference type="ARBA" id="ARBA00004496"/>
    </source>
</evidence>
<dbReference type="HAMAP" id="MF_00252">
    <property type="entry name" value="Lys_tRNA_synth_class2"/>
    <property type="match status" value="1"/>
</dbReference>
<dbReference type="InterPro" id="IPR034762">
    <property type="entry name" value="Lys-tRNA-ligase_II_bac/euk"/>
</dbReference>
<name>C0GJR6_DETAL</name>
<dbReference type="GO" id="GO:0000049">
    <property type="term" value="F:tRNA binding"/>
    <property type="evidence" value="ECO:0007669"/>
    <property type="project" value="TreeGrafter"/>
</dbReference>
<dbReference type="Pfam" id="PF01336">
    <property type="entry name" value="tRNA_anti-codon"/>
    <property type="match status" value="1"/>
</dbReference>
<keyword evidence="6 13" id="KW-0479">Metal-binding</keyword>
<dbReference type="InterPro" id="IPR044136">
    <property type="entry name" value="Lys-tRNA-ligase_II_N"/>
</dbReference>
<protein>
    <recommendedName>
        <fullName evidence="13">Lysine--tRNA ligase</fullName>
        <ecNumber evidence="13">6.1.1.6</ecNumber>
    </recommendedName>
    <alternativeName>
        <fullName evidence="13">Lysyl-tRNA synthetase</fullName>
        <shortName evidence="13">LysRS</shortName>
    </alternativeName>
</protein>
<evidence type="ECO:0000256" key="9">
    <source>
        <dbReference type="ARBA" id="ARBA00022842"/>
    </source>
</evidence>
<dbReference type="Gene3D" id="2.40.50.140">
    <property type="entry name" value="Nucleic acid-binding proteins"/>
    <property type="match status" value="1"/>
</dbReference>
<dbReference type="OrthoDB" id="9802326at2"/>
<dbReference type="InterPro" id="IPR012340">
    <property type="entry name" value="NA-bd_OB-fold"/>
</dbReference>
<dbReference type="PANTHER" id="PTHR42918:SF15">
    <property type="entry name" value="LYSINE--TRNA LIGASE, CHLOROPLASTIC_MITOCHONDRIAL"/>
    <property type="match status" value="1"/>
</dbReference>
<dbReference type="FunFam" id="2.40.50.140:FF:000024">
    <property type="entry name" value="Lysine--tRNA ligase"/>
    <property type="match status" value="1"/>
</dbReference>
<accession>C0GJR6</accession>
<dbReference type="InterPro" id="IPR002313">
    <property type="entry name" value="Lys-tRNA-ligase_II"/>
</dbReference>
<proteinExistence type="inferred from homology"/>
<feature type="domain" description="Aminoacyl-transfer RNA synthetases class-II family profile" evidence="15">
    <location>
        <begin position="167"/>
        <end position="481"/>
    </location>
</feature>
<dbReference type="Pfam" id="PF00152">
    <property type="entry name" value="tRNA-synt_2"/>
    <property type="match status" value="1"/>
</dbReference>
<dbReference type="GO" id="GO:0006430">
    <property type="term" value="P:lysyl-tRNA aminoacylation"/>
    <property type="evidence" value="ECO:0007669"/>
    <property type="project" value="UniProtKB-UniRule"/>
</dbReference>
<organism evidence="16 17">
    <name type="scientific">Dethiobacter alkaliphilus AHT 1</name>
    <dbReference type="NCBI Taxonomy" id="555088"/>
    <lineage>
        <taxon>Bacteria</taxon>
        <taxon>Bacillati</taxon>
        <taxon>Bacillota</taxon>
        <taxon>Dethiobacteria</taxon>
        <taxon>Dethiobacterales</taxon>
        <taxon>Dethiobacteraceae</taxon>
        <taxon>Dethiobacter</taxon>
    </lineage>
</organism>
<dbReference type="GO" id="GO:0005524">
    <property type="term" value="F:ATP binding"/>
    <property type="evidence" value="ECO:0007669"/>
    <property type="project" value="UniProtKB-UniRule"/>
</dbReference>
<evidence type="ECO:0000313" key="16">
    <source>
        <dbReference type="EMBL" id="EEG76423.1"/>
    </source>
</evidence>
<evidence type="ECO:0000256" key="10">
    <source>
        <dbReference type="ARBA" id="ARBA00022917"/>
    </source>
</evidence>
<evidence type="ECO:0000256" key="3">
    <source>
        <dbReference type="ARBA" id="ARBA00011738"/>
    </source>
</evidence>
<evidence type="ECO:0000256" key="12">
    <source>
        <dbReference type="ARBA" id="ARBA00048573"/>
    </source>
</evidence>
<comment type="subcellular location">
    <subcellularLocation>
        <location evidence="1 13">Cytoplasm</location>
    </subcellularLocation>
</comment>
<keyword evidence="4 13" id="KW-0963">Cytoplasm</keyword>
<dbReference type="PIRSF" id="PIRSF039101">
    <property type="entry name" value="LysRS2"/>
    <property type="match status" value="1"/>
</dbReference>
<dbReference type="eggNOG" id="COG1190">
    <property type="taxonomic scope" value="Bacteria"/>
</dbReference>
<dbReference type="PANTHER" id="PTHR42918">
    <property type="entry name" value="LYSYL-TRNA SYNTHETASE"/>
    <property type="match status" value="1"/>
</dbReference>
<dbReference type="NCBIfam" id="NF001756">
    <property type="entry name" value="PRK00484.1"/>
    <property type="match status" value="1"/>
</dbReference>
<evidence type="ECO:0000256" key="11">
    <source>
        <dbReference type="ARBA" id="ARBA00023146"/>
    </source>
</evidence>
<dbReference type="GO" id="GO:0005829">
    <property type="term" value="C:cytosol"/>
    <property type="evidence" value="ECO:0007669"/>
    <property type="project" value="TreeGrafter"/>
</dbReference>
<dbReference type="EMBL" id="ACJM01000018">
    <property type="protein sequence ID" value="EEG76423.1"/>
    <property type="molecule type" value="Genomic_DNA"/>
</dbReference>
<evidence type="ECO:0000256" key="6">
    <source>
        <dbReference type="ARBA" id="ARBA00022723"/>
    </source>
</evidence>
<dbReference type="RefSeq" id="WP_008518470.1">
    <property type="nucleotide sequence ID" value="NZ_ACJM01000018.1"/>
</dbReference>
<dbReference type="GO" id="GO:0016740">
    <property type="term" value="F:transferase activity"/>
    <property type="evidence" value="ECO:0007669"/>
    <property type="project" value="UniProtKB-ARBA"/>
</dbReference>
<evidence type="ECO:0000256" key="8">
    <source>
        <dbReference type="ARBA" id="ARBA00022840"/>
    </source>
</evidence>
<dbReference type="InterPro" id="IPR004365">
    <property type="entry name" value="NA-bd_OB_tRNA"/>
</dbReference>
<keyword evidence="10 13" id="KW-0648">Protein biosynthesis</keyword>
<keyword evidence="7 13" id="KW-0547">Nucleotide-binding</keyword>
<dbReference type="SUPFAM" id="SSF50249">
    <property type="entry name" value="Nucleic acid-binding proteins"/>
    <property type="match status" value="1"/>
</dbReference>
<dbReference type="CDD" id="cd04322">
    <property type="entry name" value="LysRS_N"/>
    <property type="match status" value="1"/>
</dbReference>
<dbReference type="InterPro" id="IPR018149">
    <property type="entry name" value="Lys-tRNA-synth_II_C"/>
</dbReference>
<dbReference type="Gene3D" id="3.30.930.10">
    <property type="entry name" value="Bira Bifunctional Protein, Domain 2"/>
    <property type="match status" value="1"/>
</dbReference>
<dbReference type="AlphaFoldDB" id="C0GJR6"/>
<dbReference type="GO" id="GO:0004824">
    <property type="term" value="F:lysine-tRNA ligase activity"/>
    <property type="evidence" value="ECO:0007669"/>
    <property type="project" value="UniProtKB-UniRule"/>
</dbReference>
<dbReference type="GO" id="GO:0140096">
    <property type="term" value="F:catalytic activity, acting on a protein"/>
    <property type="evidence" value="ECO:0007669"/>
    <property type="project" value="UniProtKB-ARBA"/>
</dbReference>
<keyword evidence="11 13" id="KW-0030">Aminoacyl-tRNA synthetase</keyword>
<dbReference type="FunFam" id="3.30.930.10:FF:000001">
    <property type="entry name" value="Lysine--tRNA ligase"/>
    <property type="match status" value="1"/>
</dbReference>
<dbReference type="InterPro" id="IPR045864">
    <property type="entry name" value="aa-tRNA-synth_II/BPL/LPL"/>
</dbReference>
<feature type="binding site" evidence="13">
    <location>
        <position position="397"/>
    </location>
    <ligand>
        <name>Mg(2+)</name>
        <dbReference type="ChEBI" id="CHEBI:18420"/>
        <label>1</label>
    </ligand>
</feature>
<evidence type="ECO:0000256" key="2">
    <source>
        <dbReference type="ARBA" id="ARBA00008226"/>
    </source>
</evidence>
<evidence type="ECO:0000259" key="15">
    <source>
        <dbReference type="PROSITE" id="PS50862"/>
    </source>
</evidence>
<dbReference type="PRINTS" id="PR00982">
    <property type="entry name" value="TRNASYNTHLYS"/>
</dbReference>
<dbReference type="PROSITE" id="PS50862">
    <property type="entry name" value="AA_TRNA_LIGASE_II"/>
    <property type="match status" value="1"/>
</dbReference>
<evidence type="ECO:0000256" key="4">
    <source>
        <dbReference type="ARBA" id="ARBA00022490"/>
    </source>
</evidence>
<dbReference type="Proteomes" id="UP000006443">
    <property type="component" value="Unassembled WGS sequence"/>
</dbReference>
<feature type="binding site" evidence="13">
    <location>
        <position position="404"/>
    </location>
    <ligand>
        <name>Mg(2+)</name>
        <dbReference type="ChEBI" id="CHEBI:18420"/>
        <label>2</label>
    </ligand>
</feature>
<dbReference type="InterPro" id="IPR006195">
    <property type="entry name" value="aa-tRNA-synth_II"/>
</dbReference>
<keyword evidence="5 13" id="KW-0436">Ligase</keyword>
<evidence type="ECO:0000256" key="5">
    <source>
        <dbReference type="ARBA" id="ARBA00022598"/>
    </source>
</evidence>
<comment type="catalytic activity">
    <reaction evidence="12 13 14">
        <text>tRNA(Lys) + L-lysine + ATP = L-lysyl-tRNA(Lys) + AMP + diphosphate</text>
        <dbReference type="Rhea" id="RHEA:20792"/>
        <dbReference type="Rhea" id="RHEA-COMP:9696"/>
        <dbReference type="Rhea" id="RHEA-COMP:9697"/>
        <dbReference type="ChEBI" id="CHEBI:30616"/>
        <dbReference type="ChEBI" id="CHEBI:32551"/>
        <dbReference type="ChEBI" id="CHEBI:33019"/>
        <dbReference type="ChEBI" id="CHEBI:78442"/>
        <dbReference type="ChEBI" id="CHEBI:78529"/>
        <dbReference type="ChEBI" id="CHEBI:456215"/>
        <dbReference type="EC" id="6.1.1.6"/>
    </reaction>
</comment>
<comment type="cofactor">
    <cofactor evidence="13 14">
        <name>Mg(2+)</name>
        <dbReference type="ChEBI" id="CHEBI:18420"/>
    </cofactor>
    <text evidence="13 14">Binds 3 Mg(2+) ions per subunit.</text>
</comment>
<evidence type="ECO:0000256" key="7">
    <source>
        <dbReference type="ARBA" id="ARBA00022741"/>
    </source>
</evidence>
<dbReference type="STRING" id="555088.DealDRAFT_2768"/>
<comment type="caution">
    <text evidence="16">The sequence shown here is derived from an EMBL/GenBank/DDBJ whole genome shotgun (WGS) entry which is preliminary data.</text>
</comment>
<dbReference type="CDD" id="cd00775">
    <property type="entry name" value="LysRS_core"/>
    <property type="match status" value="1"/>
</dbReference>
<dbReference type="InterPro" id="IPR004364">
    <property type="entry name" value="Aa-tRNA-synt_II"/>
</dbReference>
<keyword evidence="9 13" id="KW-0460">Magnesium</keyword>
<evidence type="ECO:0000313" key="17">
    <source>
        <dbReference type="Proteomes" id="UP000006443"/>
    </source>
</evidence>
<dbReference type="GO" id="GO:0000287">
    <property type="term" value="F:magnesium ion binding"/>
    <property type="evidence" value="ECO:0007669"/>
    <property type="project" value="UniProtKB-UniRule"/>
</dbReference>
<comment type="similarity">
    <text evidence="2 13">Belongs to the class-II aminoacyl-tRNA synthetase family.</text>
</comment>
<reference evidence="16 17" key="1">
    <citation type="submission" date="2009-02" db="EMBL/GenBank/DDBJ databases">
        <title>Sequencing of the draft genome and assembly of Dethiobacter alkaliphilus AHT 1.</title>
        <authorList>
            <consortium name="US DOE Joint Genome Institute (JGI-PGF)"/>
            <person name="Lucas S."/>
            <person name="Copeland A."/>
            <person name="Lapidus A."/>
            <person name="Glavina del Rio T."/>
            <person name="Dalin E."/>
            <person name="Tice H."/>
            <person name="Bruce D."/>
            <person name="Goodwin L."/>
            <person name="Pitluck S."/>
            <person name="Larimer F."/>
            <person name="Land M.L."/>
            <person name="Hauser L."/>
            <person name="Muyzer G."/>
        </authorList>
    </citation>
    <scope>NUCLEOTIDE SEQUENCE [LARGE SCALE GENOMIC DNA]</scope>
    <source>
        <strain evidence="16 17">AHT 1</strain>
    </source>
</reference>
<evidence type="ECO:0000256" key="13">
    <source>
        <dbReference type="HAMAP-Rule" id="MF_00252"/>
    </source>
</evidence>